<proteinExistence type="predicted"/>
<accession>A0A1L7NMI1</accession>
<dbReference type="InterPro" id="IPR053721">
    <property type="entry name" value="Fimbrial_Adhesin_Reg"/>
</dbReference>
<evidence type="ECO:0000256" key="2">
    <source>
        <dbReference type="ARBA" id="ARBA00023163"/>
    </source>
</evidence>
<geneLocation type="plasmid" evidence="4">
    <name>pkf715a dna</name>
</geneLocation>
<dbReference type="EMBL" id="AP015030">
    <property type="protein sequence ID" value="BAW26647.1"/>
    <property type="molecule type" value="Genomic_DNA"/>
</dbReference>
<dbReference type="Proteomes" id="UP000218731">
    <property type="component" value="Plasmid pKF715A"/>
</dbReference>
<name>A0A1L7NMI1_PSEPU</name>
<protein>
    <submittedName>
        <fullName evidence="3">Uncharacterized protein</fullName>
    </submittedName>
</protein>
<sequence length="117" mass="12868">MLIDLRKVAPGDLPNEVFDELTAGNNYGPEMVCALRDHLVNGMDVKEAVKLHGVHAHKLKMRLDKLKDDIERIGRINALLHPDQAQVDLIFSLSSKLAAAVEGLRSNRANDTSASDD</sequence>
<reference evidence="3 4" key="1">
    <citation type="submission" date="2015-11" db="EMBL/GenBank/DDBJ databases">
        <title>Complete genome sequencing of a biphenyl-degrading bacterium, Pseudomonas putida KF715 (=NBRC110667).</title>
        <authorList>
            <person name="Suenaga H."/>
            <person name="Fujihara N."/>
            <person name="Watanabe T."/>
            <person name="Hirose J."/>
            <person name="Kimura N."/>
            <person name="Yamazoe A."/>
            <person name="Hosoyama A."/>
            <person name="Shimodaira J."/>
            <person name="Furukawa K."/>
        </authorList>
    </citation>
    <scope>NUCLEOTIDE SEQUENCE [LARGE SCALE GENOMIC DNA]</scope>
    <source>
        <strain evidence="3 4">KF715</strain>
        <plasmid evidence="4">Plasmid pkf715a dna</plasmid>
    </source>
</reference>
<organism evidence="3 4">
    <name type="scientific">Pseudomonas putida</name>
    <name type="common">Arthrobacter siderocapsulatus</name>
    <dbReference type="NCBI Taxonomy" id="303"/>
    <lineage>
        <taxon>Bacteria</taxon>
        <taxon>Pseudomonadati</taxon>
        <taxon>Pseudomonadota</taxon>
        <taxon>Gammaproteobacteria</taxon>
        <taxon>Pseudomonadales</taxon>
        <taxon>Pseudomonadaceae</taxon>
        <taxon>Pseudomonas</taxon>
    </lineage>
</organism>
<dbReference type="RefSeq" id="WP_096427022.1">
    <property type="nucleotide sequence ID" value="NZ_AP015030.1"/>
</dbReference>
<dbReference type="AlphaFoldDB" id="A0A1L7NMI1"/>
<evidence type="ECO:0000313" key="3">
    <source>
        <dbReference type="EMBL" id="BAW26647.1"/>
    </source>
</evidence>
<evidence type="ECO:0000256" key="1">
    <source>
        <dbReference type="ARBA" id="ARBA00023015"/>
    </source>
</evidence>
<keyword evidence="2" id="KW-0804">Transcription</keyword>
<keyword evidence="3" id="KW-0614">Plasmid</keyword>
<evidence type="ECO:0000313" key="4">
    <source>
        <dbReference type="Proteomes" id="UP000218731"/>
    </source>
</evidence>
<dbReference type="Gene3D" id="1.10.10.2690">
    <property type="match status" value="1"/>
</dbReference>
<keyword evidence="1" id="KW-0805">Transcription regulation</keyword>
<gene>
    <name evidence="3" type="ORF">KF715C_pA1420</name>
</gene>